<dbReference type="EMBL" id="JACPRF010000271">
    <property type="protein sequence ID" value="MBI2877000.1"/>
    <property type="molecule type" value="Genomic_DNA"/>
</dbReference>
<evidence type="ECO:0000313" key="1">
    <source>
        <dbReference type="EMBL" id="MBI2877000.1"/>
    </source>
</evidence>
<dbReference type="Gene3D" id="3.30.70.2130">
    <property type="entry name" value="Metalloenzyme domain"/>
    <property type="match status" value="1"/>
</dbReference>
<gene>
    <name evidence="1" type="ORF">HYY20_08980</name>
</gene>
<dbReference type="GO" id="GO:0004619">
    <property type="term" value="F:phosphoglycerate mutase activity"/>
    <property type="evidence" value="ECO:0007669"/>
    <property type="project" value="UniProtKB-EC"/>
</dbReference>
<proteinExistence type="predicted"/>
<dbReference type="PANTHER" id="PTHR31209">
    <property type="entry name" value="COFACTOR-INDEPENDENT PHOSPHOGLYCERATE MUTASE"/>
    <property type="match status" value="1"/>
</dbReference>
<organism evidence="1 2">
    <name type="scientific">Tectimicrobiota bacterium</name>
    <dbReference type="NCBI Taxonomy" id="2528274"/>
    <lineage>
        <taxon>Bacteria</taxon>
        <taxon>Pseudomonadati</taxon>
        <taxon>Nitrospinota/Tectimicrobiota group</taxon>
        <taxon>Candidatus Tectimicrobiota</taxon>
    </lineage>
</organism>
<feature type="non-terminal residue" evidence="1">
    <location>
        <position position="214"/>
    </location>
</feature>
<dbReference type="SUPFAM" id="SSF53649">
    <property type="entry name" value="Alkaline phosphatase-like"/>
    <property type="match status" value="1"/>
</dbReference>
<reference evidence="1" key="1">
    <citation type="submission" date="2020-07" db="EMBL/GenBank/DDBJ databases">
        <title>Huge and variable diversity of episymbiotic CPR bacteria and DPANN archaea in groundwater ecosystems.</title>
        <authorList>
            <person name="He C.Y."/>
            <person name="Keren R."/>
            <person name="Whittaker M."/>
            <person name="Farag I.F."/>
            <person name="Doudna J."/>
            <person name="Cate J.H.D."/>
            <person name="Banfield J.F."/>
        </authorList>
    </citation>
    <scope>NUCLEOTIDE SEQUENCE</scope>
    <source>
        <strain evidence="1">NC_groundwater_672_Ag_B-0.1um_62_36</strain>
    </source>
</reference>
<dbReference type="InterPro" id="IPR042253">
    <property type="entry name" value="Pglycerate_mutase_ApgM_sf"/>
</dbReference>
<dbReference type="AlphaFoldDB" id="A0A932G185"/>
<dbReference type="GO" id="GO:0046872">
    <property type="term" value="F:metal ion binding"/>
    <property type="evidence" value="ECO:0007669"/>
    <property type="project" value="InterPro"/>
</dbReference>
<comment type="caution">
    <text evidence="1">The sequence shown here is derived from an EMBL/GenBank/DDBJ whole genome shotgun (WGS) entry which is preliminary data.</text>
</comment>
<evidence type="ECO:0000313" key="2">
    <source>
        <dbReference type="Proteomes" id="UP000769766"/>
    </source>
</evidence>
<dbReference type="Pfam" id="PF10143">
    <property type="entry name" value="PhosphMutase"/>
    <property type="match status" value="1"/>
</dbReference>
<accession>A0A932G185</accession>
<dbReference type="InterPro" id="IPR017850">
    <property type="entry name" value="Alkaline_phosphatase_core_sf"/>
</dbReference>
<protein>
    <submittedName>
        <fullName evidence="1">Phosphoglycerate mutase</fullName>
    </submittedName>
</protein>
<dbReference type="PANTHER" id="PTHR31209:SF4">
    <property type="entry name" value="2,3-BISPHOSPHOGLYCERATE-INDEPENDENT PHOSPHOGLYCERATE MUTASE"/>
    <property type="match status" value="1"/>
</dbReference>
<dbReference type="Proteomes" id="UP000769766">
    <property type="component" value="Unassembled WGS sequence"/>
</dbReference>
<dbReference type="GO" id="GO:0006096">
    <property type="term" value="P:glycolytic process"/>
    <property type="evidence" value="ECO:0007669"/>
    <property type="project" value="UniProtKB-KW"/>
</dbReference>
<dbReference type="InterPro" id="IPR004456">
    <property type="entry name" value="Pglycerate_mutase_ApgM"/>
</dbReference>
<name>A0A932G185_UNCTE</name>
<sequence>MTMKYLVLVGDGMADWPSRDEEAGSGKTPLQVARTPHMDRIAQRGVTGSVMTIPEGYDPGSDVANLSLLGYDPRAYYTGRAPLEAASLGVALGPEDMAFRCNLVTLGTTERSLAMEDFSAGHISTDQARQLVQSLDRELADEAVRFYPGTSYRHLMVWKDGRARCLDLKLTPPHDISGQEIGPYLPQGGEAKALLQWMTGAQMVLKAHPLNRQR</sequence>